<feature type="coiled-coil region" evidence="8">
    <location>
        <begin position="306"/>
        <end position="333"/>
    </location>
</feature>
<evidence type="ECO:0000256" key="8">
    <source>
        <dbReference type="SAM" id="Coils"/>
    </source>
</evidence>
<evidence type="ECO:0000256" key="6">
    <source>
        <dbReference type="ARBA" id="ARBA00023288"/>
    </source>
</evidence>
<dbReference type="Pfam" id="PF13624">
    <property type="entry name" value="SurA_N_3"/>
    <property type="match status" value="1"/>
</dbReference>
<dbReference type="Gene3D" id="3.10.50.40">
    <property type="match status" value="1"/>
</dbReference>
<evidence type="ECO:0000256" key="5">
    <source>
        <dbReference type="ARBA" id="ARBA00023139"/>
    </source>
</evidence>
<gene>
    <name evidence="7" type="primary">prsA</name>
    <name evidence="11" type="ORF">Back11_22710</name>
</gene>
<dbReference type="PANTHER" id="PTHR47245:SF2">
    <property type="entry name" value="PEPTIDYL-PROLYL CIS-TRANS ISOMERASE HP_0175-RELATED"/>
    <property type="match status" value="1"/>
</dbReference>
<keyword evidence="10" id="KW-1133">Transmembrane helix</keyword>
<evidence type="ECO:0000256" key="4">
    <source>
        <dbReference type="ARBA" id="ARBA00023136"/>
    </source>
</evidence>
<accession>A0A3G9IRA0</accession>
<dbReference type="InterPro" id="IPR050245">
    <property type="entry name" value="PrsA_foldase"/>
</dbReference>
<dbReference type="RefSeq" id="WP_164522765.1">
    <property type="nucleotide sequence ID" value="NZ_AP019308.1"/>
</dbReference>
<comment type="similarity">
    <text evidence="2 7">Belongs to the PrsA family.</text>
</comment>
<name>A0A3G9IRA0_9BACL</name>
<evidence type="ECO:0000313" key="11">
    <source>
        <dbReference type="EMBL" id="BBH20926.1"/>
    </source>
</evidence>
<dbReference type="InterPro" id="IPR027304">
    <property type="entry name" value="Trigger_fact/SurA_dom_sf"/>
</dbReference>
<evidence type="ECO:0000256" key="10">
    <source>
        <dbReference type="SAM" id="Phobius"/>
    </source>
</evidence>
<keyword evidence="7" id="KW-0732">Signal</keyword>
<dbReference type="Gene3D" id="1.10.4030.10">
    <property type="entry name" value="Porin chaperone SurA, peptide-binding domain"/>
    <property type="match status" value="1"/>
</dbReference>
<dbReference type="Pfam" id="PF13616">
    <property type="entry name" value="Rotamase_3"/>
    <property type="match status" value="1"/>
</dbReference>
<dbReference type="SUPFAM" id="SSF109998">
    <property type="entry name" value="Triger factor/SurA peptide-binding domain-like"/>
    <property type="match status" value="1"/>
</dbReference>
<dbReference type="HAMAP" id="MF_01145">
    <property type="entry name" value="Foldase_PrsA"/>
    <property type="match status" value="1"/>
</dbReference>
<dbReference type="EC" id="5.2.1.8" evidence="7"/>
<dbReference type="KEGG" id="pbk:Back11_22710"/>
<evidence type="ECO:0000256" key="3">
    <source>
        <dbReference type="ARBA" id="ARBA00022475"/>
    </source>
</evidence>
<dbReference type="InterPro" id="IPR046357">
    <property type="entry name" value="PPIase_dom_sf"/>
</dbReference>
<dbReference type="InterPro" id="IPR023059">
    <property type="entry name" value="Foldase_PrsA"/>
</dbReference>
<keyword evidence="12" id="KW-1185">Reference proteome</keyword>
<keyword evidence="4 7" id="KW-0472">Membrane</keyword>
<dbReference type="GO" id="GO:0003755">
    <property type="term" value="F:peptidyl-prolyl cis-trans isomerase activity"/>
    <property type="evidence" value="ECO:0007669"/>
    <property type="project" value="UniProtKB-UniRule"/>
</dbReference>
<keyword evidence="6" id="KW-0449">Lipoprotein</keyword>
<feature type="compositionally biased region" description="Polar residues" evidence="9">
    <location>
        <begin position="41"/>
        <end position="61"/>
    </location>
</feature>
<organism evidence="11 12">
    <name type="scientific">Paenibacillus baekrokdamisoli</name>
    <dbReference type="NCBI Taxonomy" id="1712516"/>
    <lineage>
        <taxon>Bacteria</taxon>
        <taxon>Bacillati</taxon>
        <taxon>Bacillota</taxon>
        <taxon>Bacilli</taxon>
        <taxon>Bacillales</taxon>
        <taxon>Paenibacillaceae</taxon>
        <taxon>Paenibacillus</taxon>
    </lineage>
</organism>
<dbReference type="InterPro" id="IPR000297">
    <property type="entry name" value="PPIase_PpiC"/>
</dbReference>
<reference evidence="11 12" key="1">
    <citation type="submission" date="2018-11" db="EMBL/GenBank/DDBJ databases">
        <title>Complete genome sequence of Paenibacillus baekrokdamisoli strain KCTC 33723.</title>
        <authorList>
            <person name="Kang S.W."/>
            <person name="Lee K.C."/>
            <person name="Kim K.K."/>
            <person name="Kim J.S."/>
            <person name="Kim D.S."/>
            <person name="Ko S.H."/>
            <person name="Yang S.H."/>
            <person name="Lee J.S."/>
        </authorList>
    </citation>
    <scope>NUCLEOTIDE SEQUENCE [LARGE SCALE GENOMIC DNA]</scope>
    <source>
        <strain evidence="11 12">KCTC 33723</strain>
    </source>
</reference>
<dbReference type="PANTHER" id="PTHR47245">
    <property type="entry name" value="PEPTIDYLPROLYL ISOMERASE"/>
    <property type="match status" value="1"/>
</dbReference>
<keyword evidence="3 7" id="KW-1003">Cell membrane</keyword>
<dbReference type="Proteomes" id="UP000275368">
    <property type="component" value="Chromosome"/>
</dbReference>
<evidence type="ECO:0000256" key="1">
    <source>
        <dbReference type="ARBA" id="ARBA00004193"/>
    </source>
</evidence>
<keyword evidence="5" id="KW-0564">Palmitate</keyword>
<feature type="region of interest" description="Disordered" evidence="9">
    <location>
        <begin position="1"/>
        <end position="61"/>
    </location>
</feature>
<evidence type="ECO:0000256" key="9">
    <source>
        <dbReference type="SAM" id="MobiDB-lite"/>
    </source>
</evidence>
<dbReference type="EMBL" id="AP019308">
    <property type="protein sequence ID" value="BBH20926.1"/>
    <property type="molecule type" value="Genomic_DNA"/>
</dbReference>
<keyword evidence="8" id="KW-0175">Coiled coil</keyword>
<protein>
    <recommendedName>
        <fullName evidence="7">Foldase protein PrsA</fullName>
        <ecNumber evidence="7">5.2.1.8</ecNumber>
    </recommendedName>
</protein>
<evidence type="ECO:0000256" key="7">
    <source>
        <dbReference type="HAMAP-Rule" id="MF_01145"/>
    </source>
</evidence>
<evidence type="ECO:0000256" key="2">
    <source>
        <dbReference type="ARBA" id="ARBA00006071"/>
    </source>
</evidence>
<comment type="subcellular location">
    <subcellularLocation>
        <location evidence="1">Cell membrane</location>
        <topology evidence="1">Lipid-anchor</topology>
    </subcellularLocation>
</comment>
<dbReference type="GO" id="GO:0005886">
    <property type="term" value="C:plasma membrane"/>
    <property type="evidence" value="ECO:0007669"/>
    <property type="project" value="UniProtKB-SubCell"/>
</dbReference>
<evidence type="ECO:0000313" key="12">
    <source>
        <dbReference type="Proteomes" id="UP000275368"/>
    </source>
</evidence>
<dbReference type="SUPFAM" id="SSF54534">
    <property type="entry name" value="FKBP-like"/>
    <property type="match status" value="1"/>
</dbReference>
<keyword evidence="10" id="KW-0812">Transmembrane</keyword>
<keyword evidence="7" id="KW-0413">Isomerase</keyword>
<proteinExistence type="inferred from homology"/>
<feature type="compositionally biased region" description="Basic and acidic residues" evidence="9">
    <location>
        <begin position="1"/>
        <end position="38"/>
    </location>
</feature>
<feature type="transmembrane region" description="Helical" evidence="10">
    <location>
        <begin position="66"/>
        <end position="86"/>
    </location>
</feature>
<comment type="function">
    <text evidence="7">Plays a major role in protein secretion by helping the post-translocational extracellular folding of several secreted proteins.</text>
</comment>
<dbReference type="GO" id="GO:0006457">
    <property type="term" value="P:protein folding"/>
    <property type="evidence" value="ECO:0007669"/>
    <property type="project" value="UniProtKB-UniRule"/>
</dbReference>
<sequence length="373" mass="40113">MNEKENETNKENNLEELKNGVDEGVDSAERHEGEHDEVVSVGSTDNDNSNRPPSSAAATKSNSKPWMYVSLGLAILLVIVLVAPPFGGASSKNDTVATVNGVAITKDKLFDSMSELGGKQTLDNLIQDELIMQAADKDGIKVTDADVEKEITSIKGRFPTEADFNAALQQANMTLDDLKKQTPMQLRIRKILEPKVTVTDKEIKDYFDKNKASLGTPLQVRASHILVATEKEAEDILKELKAGGDFAAIAKAKSTDPGSKANGGDLGFFGAGAMDPAFEKAAFALKKDELSAPVKTSFGYHIIKVTDRKEAKVATLDEEKAKIKDQLVNQKVQELSATWLADLKAKAKITNTLDDKEKAAAAAKTAAPATTTP</sequence>
<dbReference type="AlphaFoldDB" id="A0A3G9IRA0"/>
<keyword evidence="7" id="KW-0697">Rotamase</keyword>
<comment type="catalytic activity">
    <reaction evidence="7">
        <text>[protein]-peptidylproline (omega=180) = [protein]-peptidylproline (omega=0)</text>
        <dbReference type="Rhea" id="RHEA:16237"/>
        <dbReference type="Rhea" id="RHEA-COMP:10747"/>
        <dbReference type="Rhea" id="RHEA-COMP:10748"/>
        <dbReference type="ChEBI" id="CHEBI:83833"/>
        <dbReference type="ChEBI" id="CHEBI:83834"/>
        <dbReference type="EC" id="5.2.1.8"/>
    </reaction>
</comment>
<dbReference type="PROSITE" id="PS50198">
    <property type="entry name" value="PPIC_PPIASE_2"/>
    <property type="match status" value="1"/>
</dbReference>